<dbReference type="AlphaFoldDB" id="A0A1X7A2B5"/>
<dbReference type="SMART" id="SM00448">
    <property type="entry name" value="REC"/>
    <property type="match status" value="1"/>
</dbReference>
<dbReference type="CDD" id="cd00383">
    <property type="entry name" value="trans_reg_C"/>
    <property type="match status" value="1"/>
</dbReference>
<dbReference type="PROSITE" id="PS51755">
    <property type="entry name" value="OMPR_PHOB"/>
    <property type="match status" value="1"/>
</dbReference>
<feature type="DNA-binding region" description="OmpR/PhoB-type" evidence="3">
    <location>
        <begin position="124"/>
        <end position="222"/>
    </location>
</feature>
<evidence type="ECO:0000313" key="6">
    <source>
        <dbReference type="EMBL" id="SLN68071.1"/>
    </source>
</evidence>
<dbReference type="PROSITE" id="PS50110">
    <property type="entry name" value="RESPONSE_REGULATORY"/>
    <property type="match status" value="1"/>
</dbReference>
<accession>A0A1X7A2B5</accession>
<gene>
    <name evidence="6" type="primary">tctD</name>
    <name evidence="6" type="ORF">ROG8370_03185</name>
</gene>
<dbReference type="InterPro" id="IPR011006">
    <property type="entry name" value="CheY-like_superfamily"/>
</dbReference>
<dbReference type="InterPro" id="IPR036388">
    <property type="entry name" value="WH-like_DNA-bd_sf"/>
</dbReference>
<keyword evidence="2" id="KW-0597">Phosphoprotein</keyword>
<dbReference type="InterPro" id="IPR001789">
    <property type="entry name" value="Sig_transdc_resp-reg_receiver"/>
</dbReference>
<reference evidence="7" key="1">
    <citation type="submission" date="2017-03" db="EMBL/GenBank/DDBJ databases">
        <authorList>
            <person name="Rodrigo-Torres L."/>
            <person name="Arahal R.D."/>
            <person name="Lucena T."/>
        </authorList>
    </citation>
    <scope>NUCLEOTIDE SEQUENCE [LARGE SCALE GENOMIC DNA]</scope>
    <source>
        <strain evidence="7">CECT 8370</strain>
    </source>
</reference>
<keyword evidence="1 3" id="KW-0238">DNA-binding</keyword>
<keyword evidence="7" id="KW-1185">Reference proteome</keyword>
<dbReference type="PANTHER" id="PTHR48111:SF36">
    <property type="entry name" value="TRANSCRIPTIONAL REGULATORY PROTEIN CUTR"/>
    <property type="match status" value="1"/>
</dbReference>
<evidence type="ECO:0000313" key="7">
    <source>
        <dbReference type="Proteomes" id="UP000194012"/>
    </source>
</evidence>
<dbReference type="GO" id="GO:0032993">
    <property type="term" value="C:protein-DNA complex"/>
    <property type="evidence" value="ECO:0007669"/>
    <property type="project" value="TreeGrafter"/>
</dbReference>
<dbReference type="InterPro" id="IPR001867">
    <property type="entry name" value="OmpR/PhoB-type_DNA-bd"/>
</dbReference>
<evidence type="ECO:0000256" key="1">
    <source>
        <dbReference type="ARBA" id="ARBA00023125"/>
    </source>
</evidence>
<dbReference type="EMBL" id="FWFJ01000040">
    <property type="protein sequence ID" value="SLN68071.1"/>
    <property type="molecule type" value="Genomic_DNA"/>
</dbReference>
<dbReference type="OrthoDB" id="9802426at2"/>
<proteinExistence type="predicted"/>
<dbReference type="InterPro" id="IPR039420">
    <property type="entry name" value="WalR-like"/>
</dbReference>
<name>A0A1X7A2B5_9RHOB</name>
<evidence type="ECO:0000256" key="3">
    <source>
        <dbReference type="PROSITE-ProRule" id="PRU01091"/>
    </source>
</evidence>
<organism evidence="6 7">
    <name type="scientific">Roseovarius gaetbuli</name>
    <dbReference type="NCBI Taxonomy" id="1356575"/>
    <lineage>
        <taxon>Bacteria</taxon>
        <taxon>Pseudomonadati</taxon>
        <taxon>Pseudomonadota</taxon>
        <taxon>Alphaproteobacteria</taxon>
        <taxon>Rhodobacterales</taxon>
        <taxon>Roseobacteraceae</taxon>
        <taxon>Roseovarius</taxon>
    </lineage>
</organism>
<dbReference type="Pfam" id="PF00486">
    <property type="entry name" value="Trans_reg_C"/>
    <property type="match status" value="1"/>
</dbReference>
<feature type="domain" description="OmpR/PhoB-type" evidence="5">
    <location>
        <begin position="124"/>
        <end position="222"/>
    </location>
</feature>
<feature type="domain" description="Response regulatory" evidence="4">
    <location>
        <begin position="2"/>
        <end position="116"/>
    </location>
</feature>
<dbReference type="SMART" id="SM00862">
    <property type="entry name" value="Trans_reg_C"/>
    <property type="match status" value="1"/>
</dbReference>
<feature type="modified residue" description="4-aspartylphosphate" evidence="2">
    <location>
        <position position="51"/>
    </location>
</feature>
<dbReference type="Proteomes" id="UP000194012">
    <property type="component" value="Unassembled WGS sequence"/>
</dbReference>
<dbReference type="Gene3D" id="6.10.250.690">
    <property type="match status" value="1"/>
</dbReference>
<protein>
    <submittedName>
        <fullName evidence="6">Transcriptional regulatory protein tctD</fullName>
    </submittedName>
</protein>
<sequence>MRLLYIEDNERLARNTAASLQRNDFIVDCVKTGADAIHAARSYGYDAIVLDLGLPDIDGMDLLDQLRAERPDTPVVICTARDTLEDRVAGLNGGSDDYLVKPFAAEELVARLRAVLRRPGGVLGLNLTAGNLRFDTVGREVRIDGARVKLSRRELDLLEVFLRRKGRILTRDNIENALYGFDDTPTPNAIEVAAHRLRKKLADLGATPRIETLRGIGYVLEDDGL</sequence>
<evidence type="ECO:0000259" key="5">
    <source>
        <dbReference type="PROSITE" id="PS51755"/>
    </source>
</evidence>
<dbReference type="Pfam" id="PF00072">
    <property type="entry name" value="Response_reg"/>
    <property type="match status" value="1"/>
</dbReference>
<dbReference type="GO" id="GO:0005829">
    <property type="term" value="C:cytosol"/>
    <property type="evidence" value="ECO:0007669"/>
    <property type="project" value="TreeGrafter"/>
</dbReference>
<evidence type="ECO:0000256" key="2">
    <source>
        <dbReference type="PROSITE-ProRule" id="PRU00169"/>
    </source>
</evidence>
<dbReference type="GO" id="GO:0000976">
    <property type="term" value="F:transcription cis-regulatory region binding"/>
    <property type="evidence" value="ECO:0007669"/>
    <property type="project" value="TreeGrafter"/>
</dbReference>
<dbReference type="PANTHER" id="PTHR48111">
    <property type="entry name" value="REGULATOR OF RPOS"/>
    <property type="match status" value="1"/>
</dbReference>
<dbReference type="SUPFAM" id="SSF52172">
    <property type="entry name" value="CheY-like"/>
    <property type="match status" value="1"/>
</dbReference>
<evidence type="ECO:0000259" key="4">
    <source>
        <dbReference type="PROSITE" id="PS50110"/>
    </source>
</evidence>
<dbReference type="CDD" id="cd17624">
    <property type="entry name" value="REC_OmpR_PmrA-like"/>
    <property type="match status" value="1"/>
</dbReference>
<dbReference type="GO" id="GO:0006355">
    <property type="term" value="P:regulation of DNA-templated transcription"/>
    <property type="evidence" value="ECO:0007669"/>
    <property type="project" value="InterPro"/>
</dbReference>
<dbReference type="RefSeq" id="WP_085828133.1">
    <property type="nucleotide sequence ID" value="NZ_FWFJ01000040.1"/>
</dbReference>
<dbReference type="Gene3D" id="3.40.50.2300">
    <property type="match status" value="1"/>
</dbReference>
<dbReference type="GO" id="GO:0000156">
    <property type="term" value="F:phosphorelay response regulator activity"/>
    <property type="evidence" value="ECO:0007669"/>
    <property type="project" value="TreeGrafter"/>
</dbReference>
<dbReference type="Gene3D" id="1.10.10.10">
    <property type="entry name" value="Winged helix-like DNA-binding domain superfamily/Winged helix DNA-binding domain"/>
    <property type="match status" value="1"/>
</dbReference>